<gene>
    <name evidence="2" type="ORF">B0G62_12135</name>
</gene>
<dbReference type="AlphaFoldDB" id="A0A2S4LWR0"/>
<keyword evidence="1" id="KW-0812">Transmembrane</keyword>
<accession>A0A2S4LWR0</accession>
<evidence type="ECO:0000313" key="3">
    <source>
        <dbReference type="Proteomes" id="UP000237381"/>
    </source>
</evidence>
<dbReference type="EMBL" id="PQGA01000021">
    <property type="protein sequence ID" value="POR46880.1"/>
    <property type="molecule type" value="Genomic_DNA"/>
</dbReference>
<comment type="caution">
    <text evidence="2">The sequence shown here is derived from an EMBL/GenBank/DDBJ whole genome shotgun (WGS) entry which is preliminary data.</text>
</comment>
<dbReference type="Proteomes" id="UP000237381">
    <property type="component" value="Unassembled WGS sequence"/>
</dbReference>
<feature type="transmembrane region" description="Helical" evidence="1">
    <location>
        <begin position="85"/>
        <end position="113"/>
    </location>
</feature>
<organism evidence="2 3">
    <name type="scientific">Paraburkholderia eburnea</name>
    <dbReference type="NCBI Taxonomy" id="1189126"/>
    <lineage>
        <taxon>Bacteria</taxon>
        <taxon>Pseudomonadati</taxon>
        <taxon>Pseudomonadota</taxon>
        <taxon>Betaproteobacteria</taxon>
        <taxon>Burkholderiales</taxon>
        <taxon>Burkholderiaceae</taxon>
        <taxon>Paraburkholderia</taxon>
    </lineage>
</organism>
<dbReference type="InterPro" id="IPR046513">
    <property type="entry name" value="DUF6691"/>
</dbReference>
<evidence type="ECO:0000313" key="2">
    <source>
        <dbReference type="EMBL" id="POR46880.1"/>
    </source>
</evidence>
<name>A0A2S4LWR0_9BURK</name>
<reference evidence="2 3" key="1">
    <citation type="submission" date="2018-01" db="EMBL/GenBank/DDBJ databases">
        <title>Genomic Encyclopedia of Type Strains, Phase III (KMG-III): the genomes of soil and plant-associated and newly described type strains.</title>
        <authorList>
            <person name="Whitman W."/>
        </authorList>
    </citation>
    <scope>NUCLEOTIDE SEQUENCE [LARGE SCALE GENOMIC DNA]</scope>
    <source>
        <strain evidence="2 3">JCM 18070</strain>
    </source>
</reference>
<proteinExistence type="predicted"/>
<protein>
    <recommendedName>
        <fullName evidence="4">Sulphur transport domain-containing protein</fullName>
    </recommendedName>
</protein>
<keyword evidence="1" id="KW-0472">Membrane</keyword>
<evidence type="ECO:0000256" key="1">
    <source>
        <dbReference type="SAM" id="Phobius"/>
    </source>
</evidence>
<keyword evidence="3" id="KW-1185">Reference proteome</keyword>
<dbReference type="RefSeq" id="WP_103707092.1">
    <property type="nucleotide sequence ID" value="NZ_PQGA01000021.1"/>
</dbReference>
<sequence>MNALKSLTSFACGLLFGGGLALSGMTRPQKVLGFLDVSGSWDGSLLFVLGGAVTLAVIAFHFILRRRKPLLADHFALPDATAIDGKLIAGAAIFGLGWGAAGYCPGPAIALLAHPNIEALYFLPSMIAGWWIWRWTAGRAAGSKGTKSATRKALS</sequence>
<dbReference type="OrthoDB" id="9790409at2"/>
<dbReference type="Pfam" id="PF20398">
    <property type="entry name" value="DUF6691"/>
    <property type="match status" value="1"/>
</dbReference>
<feature type="transmembrane region" description="Helical" evidence="1">
    <location>
        <begin position="119"/>
        <end position="137"/>
    </location>
</feature>
<evidence type="ECO:0008006" key="4">
    <source>
        <dbReference type="Google" id="ProtNLM"/>
    </source>
</evidence>
<feature type="transmembrane region" description="Helical" evidence="1">
    <location>
        <begin position="45"/>
        <end position="64"/>
    </location>
</feature>
<keyword evidence="1" id="KW-1133">Transmembrane helix</keyword>